<protein>
    <submittedName>
        <fullName evidence="12">LALA0S01e10484g1_1</fullName>
    </submittedName>
</protein>
<evidence type="ECO:0000259" key="8">
    <source>
        <dbReference type="Pfam" id="PF00675"/>
    </source>
</evidence>
<feature type="domain" description="Peptidase M16 middle/third" evidence="10">
    <location>
        <begin position="423"/>
        <end position="703"/>
    </location>
</feature>
<dbReference type="GO" id="GO:0007323">
    <property type="term" value="P:peptide pheromone maturation"/>
    <property type="evidence" value="ECO:0007669"/>
    <property type="project" value="EnsemblFungi"/>
</dbReference>
<feature type="domain" description="Coenzyme PQQ synthesis protein F-like C-terminal lobe" evidence="11">
    <location>
        <begin position="810"/>
        <end position="907"/>
    </location>
</feature>
<evidence type="ECO:0000256" key="7">
    <source>
        <dbReference type="RuleBase" id="RU004447"/>
    </source>
</evidence>
<dbReference type="MEROPS" id="M16.008"/>
<evidence type="ECO:0000313" key="12">
    <source>
        <dbReference type="EMBL" id="CEP60420.1"/>
    </source>
</evidence>
<keyword evidence="3" id="KW-0479">Metal-binding</keyword>
<dbReference type="AlphaFoldDB" id="A0A0C7MY79"/>
<keyword evidence="13" id="KW-1185">Reference proteome</keyword>
<dbReference type="InterPro" id="IPR007863">
    <property type="entry name" value="Peptidase_M16_C"/>
</dbReference>
<feature type="domain" description="Peptidase M16 C-terminal" evidence="9">
    <location>
        <begin position="239"/>
        <end position="416"/>
    </location>
</feature>
<dbReference type="GO" id="GO:0051603">
    <property type="term" value="P:proteolysis involved in protein catabolic process"/>
    <property type="evidence" value="ECO:0007669"/>
    <property type="project" value="TreeGrafter"/>
</dbReference>
<dbReference type="FunFam" id="3.30.830.10:FF:000005">
    <property type="entry name" value="nardilysin isoform X1"/>
    <property type="match status" value="1"/>
</dbReference>
<gene>
    <name evidence="12" type="ORF">LALA0_S01e10484g</name>
</gene>
<dbReference type="Pfam" id="PF16187">
    <property type="entry name" value="Peptidase_M16_M"/>
    <property type="match status" value="1"/>
</dbReference>
<dbReference type="Gene3D" id="3.30.830.10">
    <property type="entry name" value="Metalloenzyme, LuxS/M16 peptidase-like"/>
    <property type="match status" value="4"/>
</dbReference>
<feature type="domain" description="Peptidase M16 N-terminal" evidence="8">
    <location>
        <begin position="76"/>
        <end position="211"/>
    </location>
</feature>
<dbReference type="PANTHER" id="PTHR43690:SF18">
    <property type="entry name" value="INSULIN-DEGRADING ENZYME-RELATED"/>
    <property type="match status" value="1"/>
</dbReference>
<dbReference type="SUPFAM" id="SSF63411">
    <property type="entry name" value="LuxS/MPP-like metallohydrolase"/>
    <property type="match status" value="4"/>
</dbReference>
<dbReference type="GO" id="GO:0046872">
    <property type="term" value="F:metal ion binding"/>
    <property type="evidence" value="ECO:0007669"/>
    <property type="project" value="UniProtKB-KW"/>
</dbReference>
<keyword evidence="6" id="KW-0482">Metalloprotease</keyword>
<evidence type="ECO:0000313" key="13">
    <source>
        <dbReference type="Proteomes" id="UP000054304"/>
    </source>
</evidence>
<keyword evidence="5" id="KW-0862">Zinc</keyword>
<dbReference type="RefSeq" id="XP_022626664.1">
    <property type="nucleotide sequence ID" value="XM_022774581.1"/>
</dbReference>
<dbReference type="InterPro" id="IPR011765">
    <property type="entry name" value="Pept_M16_N"/>
</dbReference>
<dbReference type="OrthoDB" id="952271at2759"/>
<dbReference type="GO" id="GO:0034982">
    <property type="term" value="P:mitochondrial protein processing"/>
    <property type="evidence" value="ECO:0007669"/>
    <property type="project" value="EnsemblFungi"/>
</dbReference>
<dbReference type="GeneID" id="34683810"/>
<evidence type="ECO:0000256" key="2">
    <source>
        <dbReference type="ARBA" id="ARBA00022670"/>
    </source>
</evidence>
<name>A0A0C7MY79_9SACH</name>
<keyword evidence="4" id="KW-0378">Hydrolase</keyword>
<dbReference type="GO" id="GO:0005829">
    <property type="term" value="C:cytosol"/>
    <property type="evidence" value="ECO:0007669"/>
    <property type="project" value="TreeGrafter"/>
</dbReference>
<evidence type="ECO:0000256" key="6">
    <source>
        <dbReference type="ARBA" id="ARBA00023049"/>
    </source>
</evidence>
<evidence type="ECO:0000259" key="11">
    <source>
        <dbReference type="Pfam" id="PF22456"/>
    </source>
</evidence>
<dbReference type="STRING" id="1245769.A0A0C7MY79"/>
<dbReference type="EMBL" id="LN736360">
    <property type="protein sequence ID" value="CEP60420.1"/>
    <property type="molecule type" value="Genomic_DNA"/>
</dbReference>
<dbReference type="HOGENOM" id="CLU_004639_1_1_1"/>
<dbReference type="InterPro" id="IPR050626">
    <property type="entry name" value="Peptidase_M16"/>
</dbReference>
<dbReference type="PROSITE" id="PS00143">
    <property type="entry name" value="INSULINASE"/>
    <property type="match status" value="1"/>
</dbReference>
<evidence type="ECO:0000259" key="9">
    <source>
        <dbReference type="Pfam" id="PF05193"/>
    </source>
</evidence>
<accession>A0A0C7MY79</accession>
<dbReference type="FunFam" id="3.30.830.10:FF:000003">
    <property type="entry name" value="Insulin-degrading enzyme"/>
    <property type="match status" value="1"/>
</dbReference>
<keyword evidence="2" id="KW-0645">Protease</keyword>
<sequence length="1008" mass="115178">MNLVRATIRRPFEELKNRLVISRLYPWINNQFHTHTHRRLSQTKMSGYRDLGIEFQKPVLDDRNYRFIELPNKLKALLIQDPETDKSAASLDVNIGSFEDPEDVPGLAHFCEHLLFMGSSKFPNENEYSSYLSKHGGGSNAYTSSQNTNYFFQVNHESLHGALDRFSGFFSCPLFNKNSTDKEINAVDSENKKNVQSDLWRLYQLDKSLTSDKHPFHKFSTGNLKTLGSIPSSKGVDIRDELLKFYNSSYSANLMKLCVLGREDLDTMSEWVYDLFKDVPNSDRSAPSYNAKMLPSDCLLKIIRAKPVKDLKKVEVTFACPDVEKLWESKPGHFLSHLIGHEGSGSLLAYFKAKGWANELSAGAHTVSEGNAIFSVDIDLTDEGIGNYEEIVVAVFQYLEMLKQDLPQDWIFTELRDIAEANFKFKQKGNASSTVSALSKALEKDFIPAGDILSTGLLRKYEPDAVMSFLNALTPENSRVTLIHKDVHTDLVEKWYGTEYSVIKYPDGLLNKVKAPGLNPRLRLPRPNEFICTNFHVDRLESIEPLQEPLLLKDDGQSKLWYKKDDRFWVPKGHVYVSMKLPHTYSSVINSMLTTLYVDLVNDSLKDLEYDSQVASLHITFSKTNQGLDLSLSGYNQKITTLLTRYLQGVAEFSPSESRFKVFRDKLVQKLNNHLYEVPYSQVSDVYNSIVNERSWTIAEKIEVAKQLSFEHLKSFVPTMYEQFFFETLVHGNFKQDVAIEIDELIKILAPSDIKVSHLKGSKPRSVLLPEGKTFFYQQQLADEKNINSCIQHITQLGVFSEKLSAKAALVAQLIDEPAFNTLRTKEQLGYVVFSSALNTHGTINLRILIQSERDSAYLESRIESFLAKTEQDIEKMSEEEFEGHKSALCKTLLQKYKNLSEEHVRFTTTIYVGEYNFVHKERKARLIESLTKTEMLQFYRSHVMSKATSKLIIHLKSQVQDEEAKKRDFVESHPAGEQILDIGRFQSMMSLAPARQPVKKIEVTPKL</sequence>
<dbReference type="Proteomes" id="UP000054304">
    <property type="component" value="Unassembled WGS sequence"/>
</dbReference>
<dbReference type="Pfam" id="PF00675">
    <property type="entry name" value="Peptidase_M16"/>
    <property type="match status" value="1"/>
</dbReference>
<dbReference type="GO" id="GO:0043171">
    <property type="term" value="P:peptide catabolic process"/>
    <property type="evidence" value="ECO:0007669"/>
    <property type="project" value="TreeGrafter"/>
</dbReference>
<dbReference type="InterPro" id="IPR032632">
    <property type="entry name" value="Peptidase_M16_M"/>
</dbReference>
<evidence type="ECO:0000256" key="3">
    <source>
        <dbReference type="ARBA" id="ARBA00022723"/>
    </source>
</evidence>
<organism evidence="12 13">
    <name type="scientific">Lachancea lanzarotensis</name>
    <dbReference type="NCBI Taxonomy" id="1245769"/>
    <lineage>
        <taxon>Eukaryota</taxon>
        <taxon>Fungi</taxon>
        <taxon>Dikarya</taxon>
        <taxon>Ascomycota</taxon>
        <taxon>Saccharomycotina</taxon>
        <taxon>Saccharomycetes</taxon>
        <taxon>Saccharomycetales</taxon>
        <taxon>Saccharomycetaceae</taxon>
        <taxon>Lachancea</taxon>
    </lineage>
</organism>
<dbReference type="InterPro" id="IPR054734">
    <property type="entry name" value="PqqF-like_C_4"/>
</dbReference>
<dbReference type="InterPro" id="IPR011249">
    <property type="entry name" value="Metalloenz_LuxS/M16"/>
</dbReference>
<dbReference type="Pfam" id="PF05193">
    <property type="entry name" value="Peptidase_M16_C"/>
    <property type="match status" value="1"/>
</dbReference>
<dbReference type="Pfam" id="PF22456">
    <property type="entry name" value="PqqF-like_C_4"/>
    <property type="match status" value="1"/>
</dbReference>
<evidence type="ECO:0000256" key="1">
    <source>
        <dbReference type="ARBA" id="ARBA00007261"/>
    </source>
</evidence>
<proteinExistence type="inferred from homology"/>
<comment type="similarity">
    <text evidence="1 7">Belongs to the peptidase M16 family.</text>
</comment>
<dbReference type="InterPro" id="IPR001431">
    <property type="entry name" value="Pept_M16_Zn_BS"/>
</dbReference>
<reference evidence="12 13" key="1">
    <citation type="submission" date="2014-12" db="EMBL/GenBank/DDBJ databases">
        <authorList>
            <person name="Neuveglise Cecile"/>
        </authorList>
    </citation>
    <scope>NUCLEOTIDE SEQUENCE [LARGE SCALE GENOMIC DNA]</scope>
    <source>
        <strain evidence="12 13">CBS 12615</strain>
    </source>
</reference>
<dbReference type="FunFam" id="3.30.830.10:FF:000004">
    <property type="entry name" value="Putative insulin-degrading enzyme"/>
    <property type="match status" value="1"/>
</dbReference>
<dbReference type="GO" id="GO:0004222">
    <property type="term" value="F:metalloendopeptidase activity"/>
    <property type="evidence" value="ECO:0007669"/>
    <property type="project" value="EnsemblFungi"/>
</dbReference>
<dbReference type="GO" id="GO:0005759">
    <property type="term" value="C:mitochondrial matrix"/>
    <property type="evidence" value="ECO:0007669"/>
    <property type="project" value="EnsemblFungi"/>
</dbReference>
<evidence type="ECO:0000259" key="10">
    <source>
        <dbReference type="Pfam" id="PF16187"/>
    </source>
</evidence>
<dbReference type="PANTHER" id="PTHR43690">
    <property type="entry name" value="NARDILYSIN"/>
    <property type="match status" value="1"/>
</dbReference>
<evidence type="ECO:0000256" key="5">
    <source>
        <dbReference type="ARBA" id="ARBA00022833"/>
    </source>
</evidence>
<evidence type="ECO:0000256" key="4">
    <source>
        <dbReference type="ARBA" id="ARBA00022801"/>
    </source>
</evidence>